<dbReference type="RefSeq" id="WP_010620195.1">
    <property type="nucleotide sequence ID" value="NZ_PUFO01000066.1"/>
</dbReference>
<dbReference type="AlphaFoldDB" id="A0A4R5NLA3"/>
<accession>A0A4R5NLA3</accession>
<dbReference type="Proteomes" id="UP000294854">
    <property type="component" value="Unassembled WGS sequence"/>
</dbReference>
<keyword evidence="1" id="KW-0812">Transmembrane</keyword>
<dbReference type="Pfam" id="PF13473">
    <property type="entry name" value="Cupredoxin_1"/>
    <property type="match status" value="1"/>
</dbReference>
<evidence type="ECO:0000313" key="3">
    <source>
        <dbReference type="EMBL" id="TDG75434.1"/>
    </source>
</evidence>
<dbReference type="Gene3D" id="2.60.40.420">
    <property type="entry name" value="Cupredoxins - blue copper proteins"/>
    <property type="match status" value="1"/>
</dbReference>
<gene>
    <name evidence="3" type="ORF">C5L31_000308</name>
</gene>
<feature type="transmembrane region" description="Helical" evidence="1">
    <location>
        <begin position="5"/>
        <end position="22"/>
    </location>
</feature>
<dbReference type="EMBL" id="PUFO01000066">
    <property type="protein sequence ID" value="TDG75434.1"/>
    <property type="molecule type" value="Genomic_DNA"/>
</dbReference>
<reference evidence="3 4" key="1">
    <citation type="journal article" date="2019" name="Appl. Microbiol. Biotechnol.">
        <title>Uncovering carbohydrate metabolism through a genotype-phenotype association study of 56 lactic acid bacteria genomes.</title>
        <authorList>
            <person name="Buron-Moles G."/>
            <person name="Chailyan A."/>
            <person name="Dolejs I."/>
            <person name="Forster J."/>
            <person name="Miks M.H."/>
        </authorList>
    </citation>
    <scope>NUCLEOTIDE SEQUENCE [LARGE SCALE GENOMIC DNA]</scope>
    <source>
        <strain evidence="3 4">ATCC 49373</strain>
    </source>
</reference>
<dbReference type="InterPro" id="IPR028096">
    <property type="entry name" value="EfeO_Cupredoxin"/>
</dbReference>
<proteinExistence type="predicted"/>
<dbReference type="InterPro" id="IPR008972">
    <property type="entry name" value="Cupredoxin"/>
</dbReference>
<name>A0A4R5NLA3_9LACO</name>
<feature type="domain" description="EfeO-type cupredoxin-like" evidence="2">
    <location>
        <begin position="14"/>
        <end position="122"/>
    </location>
</feature>
<dbReference type="SUPFAM" id="SSF49503">
    <property type="entry name" value="Cupredoxins"/>
    <property type="match status" value="1"/>
</dbReference>
<evidence type="ECO:0000313" key="4">
    <source>
        <dbReference type="Proteomes" id="UP000294854"/>
    </source>
</evidence>
<comment type="caution">
    <text evidence="3">The sequence shown here is derived from an EMBL/GenBank/DDBJ whole genome shotgun (WGS) entry which is preliminary data.</text>
</comment>
<evidence type="ECO:0000259" key="2">
    <source>
        <dbReference type="Pfam" id="PF13473"/>
    </source>
</evidence>
<evidence type="ECO:0000256" key="1">
    <source>
        <dbReference type="SAM" id="Phobius"/>
    </source>
</evidence>
<dbReference type="OrthoDB" id="9800141at2"/>
<keyword evidence="1" id="KW-0472">Membrane</keyword>
<dbReference type="STRING" id="1122149.FD44_GL001465"/>
<organism evidence="3 4">
    <name type="scientific">Secundilactobacillus malefermentans</name>
    <dbReference type="NCBI Taxonomy" id="176292"/>
    <lineage>
        <taxon>Bacteria</taxon>
        <taxon>Bacillati</taxon>
        <taxon>Bacillota</taxon>
        <taxon>Bacilli</taxon>
        <taxon>Lactobacillales</taxon>
        <taxon>Lactobacillaceae</taxon>
        <taxon>Secundilactobacillus</taxon>
    </lineage>
</organism>
<keyword evidence="1" id="KW-1133">Transmembrane helix</keyword>
<keyword evidence="4" id="KW-1185">Reference proteome</keyword>
<sequence length="124" mass="13596">MDKILVAVIAVLLIGFIVWWFFGKHVTKAVTADVESDGQSVDVVVSGGYSPATVVLKQGIPAKINFNRIDPSSCLEQVVFEKFGINEYLPQNENHSIEIDTSKAGEYDFACGMNMFHGKVVVKS</sequence>
<protein>
    <recommendedName>
        <fullName evidence="2">EfeO-type cupredoxin-like domain-containing protein</fullName>
    </recommendedName>
</protein>